<dbReference type="GO" id="GO:0016740">
    <property type="term" value="F:transferase activity"/>
    <property type="evidence" value="ECO:0007669"/>
    <property type="project" value="UniProtKB-KW"/>
</dbReference>
<feature type="transmembrane region" description="Helical" evidence="7">
    <location>
        <begin position="49"/>
        <end position="68"/>
    </location>
</feature>
<evidence type="ECO:0000313" key="9">
    <source>
        <dbReference type="Proteomes" id="UP000658514"/>
    </source>
</evidence>
<evidence type="ECO:0000256" key="7">
    <source>
        <dbReference type="SAM" id="Phobius"/>
    </source>
</evidence>
<evidence type="ECO:0000256" key="5">
    <source>
        <dbReference type="ARBA" id="ARBA00022989"/>
    </source>
</evidence>
<feature type="transmembrane region" description="Helical" evidence="7">
    <location>
        <begin position="164"/>
        <end position="181"/>
    </location>
</feature>
<protein>
    <submittedName>
        <fullName evidence="8">Prolipoprotein diacylglyceryl transferase</fullName>
    </submittedName>
</protein>
<name>A0ABR8A7J0_9CYAN</name>
<accession>A0ABR8A7J0</accession>
<keyword evidence="2" id="KW-1003">Cell membrane</keyword>
<keyword evidence="3 8" id="KW-0808">Transferase</keyword>
<feature type="transmembrane region" description="Helical" evidence="7">
    <location>
        <begin position="14"/>
        <end position="33"/>
    </location>
</feature>
<keyword evidence="9" id="KW-1185">Reference proteome</keyword>
<proteinExistence type="inferred from homology"/>
<keyword evidence="4 7" id="KW-0812">Transmembrane</keyword>
<comment type="similarity">
    <text evidence="1">Belongs to the Lgt family.</text>
</comment>
<evidence type="ECO:0000256" key="1">
    <source>
        <dbReference type="ARBA" id="ARBA00007150"/>
    </source>
</evidence>
<feature type="transmembrane region" description="Helical" evidence="7">
    <location>
        <begin position="80"/>
        <end position="103"/>
    </location>
</feature>
<gene>
    <name evidence="8" type="ORF">H6G24_10730</name>
</gene>
<dbReference type="PANTHER" id="PTHR30589:SF0">
    <property type="entry name" value="PHOSPHATIDYLGLYCEROL--PROLIPOPROTEIN DIACYLGLYCERYL TRANSFERASE"/>
    <property type="match status" value="1"/>
</dbReference>
<dbReference type="Pfam" id="PF01790">
    <property type="entry name" value="LGT"/>
    <property type="match status" value="1"/>
</dbReference>
<evidence type="ECO:0000256" key="6">
    <source>
        <dbReference type="ARBA" id="ARBA00023136"/>
    </source>
</evidence>
<evidence type="ECO:0000256" key="2">
    <source>
        <dbReference type="ARBA" id="ARBA00022475"/>
    </source>
</evidence>
<comment type="caution">
    <text evidence="8">The sequence shown here is derived from an EMBL/GenBank/DDBJ whole genome shotgun (WGS) entry which is preliminary data.</text>
</comment>
<dbReference type="InterPro" id="IPR001640">
    <property type="entry name" value="Lgt"/>
</dbReference>
<evidence type="ECO:0000256" key="3">
    <source>
        <dbReference type="ARBA" id="ARBA00022679"/>
    </source>
</evidence>
<feature type="transmembrane region" description="Helical" evidence="7">
    <location>
        <begin position="216"/>
        <end position="234"/>
    </location>
</feature>
<reference evidence="8 9" key="1">
    <citation type="journal article" date="2020" name="ISME J.">
        <title>Comparative genomics reveals insights into cyanobacterial evolution and habitat adaptation.</title>
        <authorList>
            <person name="Chen M.Y."/>
            <person name="Teng W.K."/>
            <person name="Zhao L."/>
            <person name="Hu C.X."/>
            <person name="Zhou Y.K."/>
            <person name="Han B.P."/>
            <person name="Song L.R."/>
            <person name="Shu W.S."/>
        </authorList>
    </citation>
    <scope>NUCLEOTIDE SEQUENCE [LARGE SCALE GENOMIC DNA]</scope>
    <source>
        <strain evidence="8 9">FACHB-288</strain>
    </source>
</reference>
<organism evidence="8 9">
    <name type="scientific">Calothrix parietina FACHB-288</name>
    <dbReference type="NCBI Taxonomy" id="2692896"/>
    <lineage>
        <taxon>Bacteria</taxon>
        <taxon>Bacillati</taxon>
        <taxon>Cyanobacteriota</taxon>
        <taxon>Cyanophyceae</taxon>
        <taxon>Nostocales</taxon>
        <taxon>Calotrichaceae</taxon>
        <taxon>Calothrix</taxon>
    </lineage>
</organism>
<sequence>MTFPVYIGIGSLRIHPHILFESLAYATAFRLLIKRVRKDSITPSQRTSVIVGGMIGALIGAKMLVWLQHIDLIWQNQQQLLLLLLQGKTVVGALLGGLIGVEITKKILGIHQSTGDVFVFPLTVGTAIGRIGCFLTGLSDRTYGIATTLPWGVDFGDGVPRHPTQLYEILFLLLLIIFLSWRSRFQYENGELFKFYLISYFAFRFLIDFIKPDFHPFLGLSAIQIACLLTILYYRRSIPQMVQLKN</sequence>
<feature type="transmembrane region" description="Helical" evidence="7">
    <location>
        <begin position="193"/>
        <end position="210"/>
    </location>
</feature>
<dbReference type="Proteomes" id="UP000658514">
    <property type="component" value="Unassembled WGS sequence"/>
</dbReference>
<evidence type="ECO:0000256" key="4">
    <source>
        <dbReference type="ARBA" id="ARBA00022692"/>
    </source>
</evidence>
<dbReference type="PANTHER" id="PTHR30589">
    <property type="entry name" value="PROLIPOPROTEIN DIACYLGLYCERYL TRANSFERASE"/>
    <property type="match status" value="1"/>
</dbReference>
<keyword evidence="6 7" id="KW-0472">Membrane</keyword>
<dbReference type="RefSeq" id="WP_190540562.1">
    <property type="nucleotide sequence ID" value="NZ_CAWPNO010000045.1"/>
</dbReference>
<evidence type="ECO:0000313" key="8">
    <source>
        <dbReference type="EMBL" id="MBD2195966.1"/>
    </source>
</evidence>
<dbReference type="EMBL" id="JACJQH010000014">
    <property type="protein sequence ID" value="MBD2195966.1"/>
    <property type="molecule type" value="Genomic_DNA"/>
</dbReference>
<feature type="transmembrane region" description="Helical" evidence="7">
    <location>
        <begin position="115"/>
        <end position="138"/>
    </location>
</feature>
<keyword evidence="5 7" id="KW-1133">Transmembrane helix</keyword>